<evidence type="ECO:0000259" key="9">
    <source>
        <dbReference type="PROSITE" id="PS51843"/>
    </source>
</evidence>
<gene>
    <name evidence="10" type="ORF">BLA29_015210</name>
</gene>
<dbReference type="Proteomes" id="UP000194236">
    <property type="component" value="Unassembled WGS sequence"/>
</dbReference>
<dbReference type="InterPro" id="IPR050234">
    <property type="entry name" value="Nuclear_hormone_rcpt_NR1"/>
</dbReference>
<keyword evidence="3" id="KW-0863">Zinc-finger</keyword>
<keyword evidence="2" id="KW-0479">Metal-binding</keyword>
<dbReference type="Pfam" id="PF00104">
    <property type="entry name" value="Hormone_recep"/>
    <property type="match status" value="1"/>
</dbReference>
<dbReference type="GO" id="GO:0000122">
    <property type="term" value="P:negative regulation of transcription by RNA polymerase II"/>
    <property type="evidence" value="ECO:0007669"/>
    <property type="project" value="TreeGrafter"/>
</dbReference>
<dbReference type="PANTHER" id="PTHR24082">
    <property type="entry name" value="NUCLEAR HORMONE RECEPTOR"/>
    <property type="match status" value="1"/>
</dbReference>
<keyword evidence="7" id="KW-0804">Transcription</keyword>
<evidence type="ECO:0000256" key="3">
    <source>
        <dbReference type="ARBA" id="ARBA00022771"/>
    </source>
</evidence>
<dbReference type="InterPro" id="IPR001723">
    <property type="entry name" value="Nuclear_hrmn_rcpt"/>
</dbReference>
<dbReference type="GO" id="GO:0000978">
    <property type="term" value="F:RNA polymerase II cis-regulatory region sequence-specific DNA binding"/>
    <property type="evidence" value="ECO:0007669"/>
    <property type="project" value="TreeGrafter"/>
</dbReference>
<evidence type="ECO:0000256" key="6">
    <source>
        <dbReference type="ARBA" id="ARBA00023125"/>
    </source>
</evidence>
<evidence type="ECO:0000256" key="2">
    <source>
        <dbReference type="ARBA" id="ARBA00022723"/>
    </source>
</evidence>
<dbReference type="EMBL" id="MUJZ01018556">
    <property type="protein sequence ID" value="OTF80367.1"/>
    <property type="molecule type" value="Genomic_DNA"/>
</dbReference>
<evidence type="ECO:0000256" key="1">
    <source>
        <dbReference type="ARBA" id="ARBA00008092"/>
    </source>
</evidence>
<sequence>MEDFSERFSPAIHGVVEFAKRIPGFSLLAQEDQVTLLKVCIFGLLLL</sequence>
<evidence type="ECO:0000313" key="10">
    <source>
        <dbReference type="EMBL" id="OTF80367.1"/>
    </source>
</evidence>
<name>A0A1Y3BJS8_EURMA</name>
<evidence type="ECO:0000256" key="7">
    <source>
        <dbReference type="ARBA" id="ARBA00023163"/>
    </source>
</evidence>
<accession>A0A1Y3BJS8</accession>
<feature type="domain" description="NR LBD" evidence="9">
    <location>
        <begin position="1"/>
        <end position="47"/>
    </location>
</feature>
<comment type="caution">
    <text evidence="10">The sequence shown here is derived from an EMBL/GenBank/DDBJ whole genome shotgun (WGS) entry which is preliminary data.</text>
</comment>
<protein>
    <recommendedName>
        <fullName evidence="9">NR LBD domain-containing protein</fullName>
    </recommendedName>
</protein>
<keyword evidence="4" id="KW-0862">Zinc</keyword>
<dbReference type="InterPro" id="IPR035500">
    <property type="entry name" value="NHR-like_dom_sf"/>
</dbReference>
<dbReference type="AlphaFoldDB" id="A0A1Y3BJS8"/>
<keyword evidence="8" id="KW-0675">Receptor</keyword>
<dbReference type="PRINTS" id="PR00546">
    <property type="entry name" value="THYROIDHORMR"/>
</dbReference>
<dbReference type="PROSITE" id="PS51843">
    <property type="entry name" value="NR_LBD"/>
    <property type="match status" value="1"/>
</dbReference>
<evidence type="ECO:0000256" key="5">
    <source>
        <dbReference type="ARBA" id="ARBA00023015"/>
    </source>
</evidence>
<evidence type="ECO:0000313" key="11">
    <source>
        <dbReference type="Proteomes" id="UP000194236"/>
    </source>
</evidence>
<comment type="similarity">
    <text evidence="1">Belongs to the nuclear hormone receptor family. NR1 subfamily.</text>
</comment>
<evidence type="ECO:0000256" key="8">
    <source>
        <dbReference type="ARBA" id="ARBA00023170"/>
    </source>
</evidence>
<reference evidence="10 11" key="1">
    <citation type="submission" date="2017-03" db="EMBL/GenBank/DDBJ databases">
        <title>Genome Survey of Euroglyphus maynei.</title>
        <authorList>
            <person name="Arlian L.G."/>
            <person name="Morgan M.S."/>
            <person name="Rider S.D."/>
        </authorList>
    </citation>
    <scope>NUCLEOTIDE SEQUENCE [LARGE SCALE GENOMIC DNA]</scope>
    <source>
        <strain evidence="10">Arlian Lab</strain>
        <tissue evidence="10">Whole body</tissue>
    </source>
</reference>
<dbReference type="SUPFAM" id="SSF48508">
    <property type="entry name" value="Nuclear receptor ligand-binding domain"/>
    <property type="match status" value="1"/>
</dbReference>
<evidence type="ECO:0000256" key="4">
    <source>
        <dbReference type="ARBA" id="ARBA00022833"/>
    </source>
</evidence>
<dbReference type="OrthoDB" id="7634782at2759"/>
<dbReference type="GO" id="GO:0030154">
    <property type="term" value="P:cell differentiation"/>
    <property type="evidence" value="ECO:0007669"/>
    <property type="project" value="TreeGrafter"/>
</dbReference>
<dbReference type="Gene3D" id="1.10.565.10">
    <property type="entry name" value="Retinoid X Receptor"/>
    <property type="match status" value="1"/>
</dbReference>
<proteinExistence type="inferred from homology"/>
<dbReference type="GO" id="GO:0045944">
    <property type="term" value="P:positive regulation of transcription by RNA polymerase II"/>
    <property type="evidence" value="ECO:0007669"/>
    <property type="project" value="TreeGrafter"/>
</dbReference>
<dbReference type="GO" id="GO:0009755">
    <property type="term" value="P:hormone-mediated signaling pathway"/>
    <property type="evidence" value="ECO:0007669"/>
    <property type="project" value="TreeGrafter"/>
</dbReference>
<keyword evidence="11" id="KW-1185">Reference proteome</keyword>
<dbReference type="PRINTS" id="PR00398">
    <property type="entry name" value="STRDHORMONER"/>
</dbReference>
<organism evidence="10 11">
    <name type="scientific">Euroglyphus maynei</name>
    <name type="common">Mayne's house dust mite</name>
    <dbReference type="NCBI Taxonomy" id="6958"/>
    <lineage>
        <taxon>Eukaryota</taxon>
        <taxon>Metazoa</taxon>
        <taxon>Ecdysozoa</taxon>
        <taxon>Arthropoda</taxon>
        <taxon>Chelicerata</taxon>
        <taxon>Arachnida</taxon>
        <taxon>Acari</taxon>
        <taxon>Acariformes</taxon>
        <taxon>Sarcoptiformes</taxon>
        <taxon>Astigmata</taxon>
        <taxon>Psoroptidia</taxon>
        <taxon>Analgoidea</taxon>
        <taxon>Pyroglyphidae</taxon>
        <taxon>Pyroglyphinae</taxon>
        <taxon>Euroglyphus</taxon>
    </lineage>
</organism>
<dbReference type="InterPro" id="IPR000536">
    <property type="entry name" value="Nucl_hrmn_rcpt_lig-bd"/>
</dbReference>
<dbReference type="InterPro" id="IPR001728">
    <property type="entry name" value="ThyrH_rcpt"/>
</dbReference>
<keyword evidence="6" id="KW-0238">DNA-binding</keyword>
<keyword evidence="5" id="KW-0805">Transcription regulation</keyword>
<dbReference type="PANTHER" id="PTHR24082:SF473">
    <property type="entry name" value="ECDYSONE-INDUCED PROTEIN 75B, ISOFORM B"/>
    <property type="match status" value="1"/>
</dbReference>
<dbReference type="GO" id="GO:0004879">
    <property type="term" value="F:nuclear receptor activity"/>
    <property type="evidence" value="ECO:0007669"/>
    <property type="project" value="InterPro"/>
</dbReference>
<dbReference type="GO" id="GO:0008270">
    <property type="term" value="F:zinc ion binding"/>
    <property type="evidence" value="ECO:0007669"/>
    <property type="project" value="UniProtKB-KW"/>
</dbReference>